<keyword evidence="3" id="KW-0804">Transcription</keyword>
<dbReference type="EMBL" id="JBHRXI010000002">
    <property type="protein sequence ID" value="MFC3612752.1"/>
    <property type="molecule type" value="Genomic_DNA"/>
</dbReference>
<evidence type="ECO:0000256" key="3">
    <source>
        <dbReference type="ARBA" id="ARBA00023163"/>
    </source>
</evidence>
<dbReference type="SUPFAM" id="SSF46689">
    <property type="entry name" value="Homeodomain-like"/>
    <property type="match status" value="1"/>
</dbReference>
<gene>
    <name evidence="6" type="ORF">ACFORG_03175</name>
</gene>
<dbReference type="PANTHER" id="PTHR30055:SF234">
    <property type="entry name" value="HTH-TYPE TRANSCRIPTIONAL REGULATOR BETI"/>
    <property type="match status" value="1"/>
</dbReference>
<reference evidence="7" key="1">
    <citation type="journal article" date="2019" name="Int. J. Syst. Evol. Microbiol.">
        <title>The Global Catalogue of Microorganisms (GCM) 10K type strain sequencing project: providing services to taxonomists for standard genome sequencing and annotation.</title>
        <authorList>
            <consortium name="The Broad Institute Genomics Platform"/>
            <consortium name="The Broad Institute Genome Sequencing Center for Infectious Disease"/>
            <person name="Wu L."/>
            <person name="Ma J."/>
        </authorList>
    </citation>
    <scope>NUCLEOTIDE SEQUENCE [LARGE SCALE GENOMIC DNA]</scope>
    <source>
        <strain evidence="7">KCTC 42911</strain>
    </source>
</reference>
<keyword evidence="2 4" id="KW-0238">DNA-binding</keyword>
<sequence length="209" mass="23446">MTDTRPTPNPEPSKQELRSAAMQARICEAAVRCLDRFGYAETTLARIQDEAKVSRGAIMYHFADRHEIVTATAIRLLNQSLRPIETRKANDRSSSPRELIQEIWHRVVNTSGGRAMLEILVACRTDPALKASLATRLHEWDKASLASIAELYSGTGPDPDDAALLWSIARSFVRGLIVHEQFLESPEFTTRMLLRFADLLEDHLKPLGP</sequence>
<feature type="domain" description="HTH tetR-type" evidence="5">
    <location>
        <begin position="20"/>
        <end position="80"/>
    </location>
</feature>
<comment type="caution">
    <text evidence="6">The sequence shown here is derived from an EMBL/GenBank/DDBJ whole genome shotgun (WGS) entry which is preliminary data.</text>
</comment>
<evidence type="ECO:0000313" key="6">
    <source>
        <dbReference type="EMBL" id="MFC3612752.1"/>
    </source>
</evidence>
<evidence type="ECO:0000256" key="4">
    <source>
        <dbReference type="PROSITE-ProRule" id="PRU00335"/>
    </source>
</evidence>
<evidence type="ECO:0000259" key="5">
    <source>
        <dbReference type="PROSITE" id="PS50977"/>
    </source>
</evidence>
<dbReference type="PANTHER" id="PTHR30055">
    <property type="entry name" value="HTH-TYPE TRANSCRIPTIONAL REGULATOR RUTR"/>
    <property type="match status" value="1"/>
</dbReference>
<dbReference type="Proteomes" id="UP001595629">
    <property type="component" value="Unassembled WGS sequence"/>
</dbReference>
<dbReference type="RefSeq" id="WP_386733944.1">
    <property type="nucleotide sequence ID" value="NZ_JBHRXI010000002.1"/>
</dbReference>
<proteinExistence type="predicted"/>
<evidence type="ECO:0000256" key="2">
    <source>
        <dbReference type="ARBA" id="ARBA00023125"/>
    </source>
</evidence>
<protein>
    <submittedName>
        <fullName evidence="6">TetR/AcrR family transcriptional regulator</fullName>
    </submittedName>
</protein>
<accession>A0ABV7TD87</accession>
<keyword evidence="1" id="KW-0805">Transcription regulation</keyword>
<keyword evidence="7" id="KW-1185">Reference proteome</keyword>
<dbReference type="InterPro" id="IPR050109">
    <property type="entry name" value="HTH-type_TetR-like_transc_reg"/>
</dbReference>
<name>A0ABV7TD87_9RHOB</name>
<evidence type="ECO:0000313" key="7">
    <source>
        <dbReference type="Proteomes" id="UP001595629"/>
    </source>
</evidence>
<dbReference type="PROSITE" id="PS50977">
    <property type="entry name" value="HTH_TETR_2"/>
    <property type="match status" value="1"/>
</dbReference>
<feature type="DNA-binding region" description="H-T-H motif" evidence="4">
    <location>
        <begin position="43"/>
        <end position="62"/>
    </location>
</feature>
<dbReference type="Gene3D" id="1.10.357.10">
    <property type="entry name" value="Tetracycline Repressor, domain 2"/>
    <property type="match status" value="1"/>
</dbReference>
<evidence type="ECO:0000256" key="1">
    <source>
        <dbReference type="ARBA" id="ARBA00023015"/>
    </source>
</evidence>
<dbReference type="InterPro" id="IPR001647">
    <property type="entry name" value="HTH_TetR"/>
</dbReference>
<dbReference type="InterPro" id="IPR009057">
    <property type="entry name" value="Homeodomain-like_sf"/>
</dbReference>
<organism evidence="6 7">
    <name type="scientific">Lutimaribacter marinistellae</name>
    <dbReference type="NCBI Taxonomy" id="1820329"/>
    <lineage>
        <taxon>Bacteria</taxon>
        <taxon>Pseudomonadati</taxon>
        <taxon>Pseudomonadota</taxon>
        <taxon>Alphaproteobacteria</taxon>
        <taxon>Rhodobacterales</taxon>
        <taxon>Roseobacteraceae</taxon>
        <taxon>Lutimaribacter</taxon>
    </lineage>
</organism>
<dbReference type="Pfam" id="PF00440">
    <property type="entry name" value="TetR_N"/>
    <property type="match status" value="1"/>
</dbReference>